<dbReference type="EMBL" id="CAJNOQ010007394">
    <property type="protein sequence ID" value="CAF1167313.1"/>
    <property type="molecule type" value="Genomic_DNA"/>
</dbReference>
<comment type="caution">
    <text evidence="1">The sequence shown here is derived from an EMBL/GenBank/DDBJ whole genome shotgun (WGS) entry which is preliminary data.</text>
</comment>
<dbReference type="AlphaFoldDB" id="A0A814U534"/>
<sequence length="451" mass="52821">MSLHGFKESTAANQCCFKCDILKEFIEEGIHHDLDDIDQIEYKRRCNQLELVQHDQCTFDNLSIKYGVNSRSLFDRFDRLDHFNIMKQVMYDPMHTLLEGVVQTHVNLFIQYCLDHNHFKMEELSDIISKFKFYDTNEIRCKPKLDMDLDLKKQPNNSIPLTSMQVYVLCMNFPFILKLLLKSSTFYAYTIVLTLTDILSMCFATEVHRIKSPELLKKAIDYHNIEFRRQYTKKMKPKFHFMKHFPGAMKDVGPLRYTNCLATERKHQFFKAGKTKNFINLPQTFAYRRGLWSALVNHNQDGTQSHNVLHGDDEAKLSGKRTNDNEFQNTIQMINLQVPPQALFKFIVKNGIQYNEGCVINTSTEHFPKSPTLDLVKYIINDGINFVFIYQKIKIIDYSVPVFIVQVTDTVEQCLFSNLVYKLSLKLVIIFNIRYVALHPYGIVYGARAYL</sequence>
<reference evidence="1" key="1">
    <citation type="submission" date="2021-02" db="EMBL/GenBank/DDBJ databases">
        <authorList>
            <person name="Nowell W R."/>
        </authorList>
    </citation>
    <scope>NUCLEOTIDE SEQUENCE</scope>
</reference>
<evidence type="ECO:0000313" key="2">
    <source>
        <dbReference type="EMBL" id="CAF3930874.1"/>
    </source>
</evidence>
<organism evidence="1 3">
    <name type="scientific">Didymodactylos carnosus</name>
    <dbReference type="NCBI Taxonomy" id="1234261"/>
    <lineage>
        <taxon>Eukaryota</taxon>
        <taxon>Metazoa</taxon>
        <taxon>Spiralia</taxon>
        <taxon>Gnathifera</taxon>
        <taxon>Rotifera</taxon>
        <taxon>Eurotatoria</taxon>
        <taxon>Bdelloidea</taxon>
        <taxon>Philodinida</taxon>
        <taxon>Philodinidae</taxon>
        <taxon>Didymodactylos</taxon>
    </lineage>
</organism>
<gene>
    <name evidence="1" type="ORF">GPM918_LOCUS21992</name>
    <name evidence="2" type="ORF">SRO942_LOCUS21988</name>
</gene>
<dbReference type="Proteomes" id="UP000681722">
    <property type="component" value="Unassembled WGS sequence"/>
</dbReference>
<dbReference type="Proteomes" id="UP000663829">
    <property type="component" value="Unassembled WGS sequence"/>
</dbReference>
<proteinExistence type="predicted"/>
<dbReference type="EMBL" id="CAJOBC010007393">
    <property type="protein sequence ID" value="CAF3930874.1"/>
    <property type="molecule type" value="Genomic_DNA"/>
</dbReference>
<accession>A0A814U534</accession>
<dbReference type="OrthoDB" id="3269001at2759"/>
<protein>
    <submittedName>
        <fullName evidence="1">Uncharacterized protein</fullName>
    </submittedName>
</protein>
<evidence type="ECO:0000313" key="3">
    <source>
        <dbReference type="Proteomes" id="UP000663829"/>
    </source>
</evidence>
<evidence type="ECO:0000313" key="1">
    <source>
        <dbReference type="EMBL" id="CAF1167313.1"/>
    </source>
</evidence>
<name>A0A814U534_9BILA</name>
<keyword evidence="3" id="KW-1185">Reference proteome</keyword>